<evidence type="ECO:0000313" key="4">
    <source>
        <dbReference type="Proteomes" id="UP000054350"/>
    </source>
</evidence>
<feature type="region of interest" description="Disordered" evidence="1">
    <location>
        <begin position="1"/>
        <end position="71"/>
    </location>
</feature>
<accession>A0A0L0RYF2</accession>
<gene>
    <name evidence="3" type="ORF">AMAG_01045</name>
</gene>
<organism evidence="3 4">
    <name type="scientific">Allomyces macrogynus (strain ATCC 38327)</name>
    <name type="common">Allomyces javanicus var. macrogynus</name>
    <dbReference type="NCBI Taxonomy" id="578462"/>
    <lineage>
        <taxon>Eukaryota</taxon>
        <taxon>Fungi</taxon>
        <taxon>Fungi incertae sedis</taxon>
        <taxon>Blastocladiomycota</taxon>
        <taxon>Blastocladiomycetes</taxon>
        <taxon>Blastocladiales</taxon>
        <taxon>Blastocladiaceae</taxon>
        <taxon>Allomyces</taxon>
    </lineage>
</organism>
<feature type="region of interest" description="Disordered" evidence="1">
    <location>
        <begin position="256"/>
        <end position="302"/>
    </location>
</feature>
<feature type="compositionally biased region" description="Low complexity" evidence="1">
    <location>
        <begin position="269"/>
        <end position="285"/>
    </location>
</feature>
<evidence type="ECO:0000256" key="1">
    <source>
        <dbReference type="SAM" id="MobiDB-lite"/>
    </source>
</evidence>
<protein>
    <submittedName>
        <fullName evidence="3">Uncharacterized protein</fullName>
    </submittedName>
</protein>
<dbReference type="EMBL" id="GG745328">
    <property type="protein sequence ID" value="KNE55114.1"/>
    <property type="molecule type" value="Genomic_DNA"/>
</dbReference>
<dbReference type="Proteomes" id="UP000054350">
    <property type="component" value="Unassembled WGS sequence"/>
</dbReference>
<reference evidence="3 4" key="1">
    <citation type="submission" date="2009-11" db="EMBL/GenBank/DDBJ databases">
        <title>Annotation of Allomyces macrogynus ATCC 38327.</title>
        <authorList>
            <consortium name="The Broad Institute Genome Sequencing Platform"/>
            <person name="Russ C."/>
            <person name="Cuomo C."/>
            <person name="Burger G."/>
            <person name="Gray M.W."/>
            <person name="Holland P.W.H."/>
            <person name="King N."/>
            <person name="Lang F.B.F."/>
            <person name="Roger A.J."/>
            <person name="Ruiz-Trillo I."/>
            <person name="Young S.K."/>
            <person name="Zeng Q."/>
            <person name="Gargeya S."/>
            <person name="Fitzgerald M."/>
            <person name="Haas B."/>
            <person name="Abouelleil A."/>
            <person name="Alvarado L."/>
            <person name="Arachchi H.M."/>
            <person name="Berlin A."/>
            <person name="Chapman S.B."/>
            <person name="Gearin G."/>
            <person name="Goldberg J."/>
            <person name="Griggs A."/>
            <person name="Gujja S."/>
            <person name="Hansen M."/>
            <person name="Heiman D."/>
            <person name="Howarth C."/>
            <person name="Larimer J."/>
            <person name="Lui A."/>
            <person name="MacDonald P.J.P."/>
            <person name="McCowen C."/>
            <person name="Montmayeur A."/>
            <person name="Murphy C."/>
            <person name="Neiman D."/>
            <person name="Pearson M."/>
            <person name="Priest M."/>
            <person name="Roberts A."/>
            <person name="Saif S."/>
            <person name="Shea T."/>
            <person name="Sisk P."/>
            <person name="Stolte C."/>
            <person name="Sykes S."/>
            <person name="Wortman J."/>
            <person name="Nusbaum C."/>
            <person name="Birren B."/>
        </authorList>
    </citation>
    <scope>NUCLEOTIDE SEQUENCE [LARGE SCALE GENOMIC DNA]</scope>
    <source>
        <strain evidence="3 4">ATCC 38327</strain>
    </source>
</reference>
<dbReference type="AlphaFoldDB" id="A0A0L0RYF2"/>
<dbReference type="STRING" id="578462.A0A0L0RYF2"/>
<dbReference type="VEuPathDB" id="FungiDB:AMAG_01045"/>
<feature type="compositionally biased region" description="Low complexity" evidence="1">
    <location>
        <begin position="177"/>
        <end position="216"/>
    </location>
</feature>
<feature type="compositionally biased region" description="Low complexity" evidence="1">
    <location>
        <begin position="45"/>
        <end position="67"/>
    </location>
</feature>
<keyword evidence="2" id="KW-0812">Transmembrane</keyword>
<feature type="transmembrane region" description="Helical" evidence="2">
    <location>
        <begin position="313"/>
        <end position="332"/>
    </location>
</feature>
<name>A0A0L0RYF2_ALLM3</name>
<keyword evidence="2" id="KW-0472">Membrane</keyword>
<keyword evidence="2" id="KW-1133">Transmembrane helix</keyword>
<reference evidence="4" key="2">
    <citation type="submission" date="2009-11" db="EMBL/GenBank/DDBJ databases">
        <title>The Genome Sequence of Allomyces macrogynus strain ATCC 38327.</title>
        <authorList>
            <consortium name="The Broad Institute Genome Sequencing Platform"/>
            <person name="Russ C."/>
            <person name="Cuomo C."/>
            <person name="Shea T."/>
            <person name="Young S.K."/>
            <person name="Zeng Q."/>
            <person name="Koehrsen M."/>
            <person name="Haas B."/>
            <person name="Borodovsky M."/>
            <person name="Guigo R."/>
            <person name="Alvarado L."/>
            <person name="Berlin A."/>
            <person name="Borenstein D."/>
            <person name="Chen Z."/>
            <person name="Engels R."/>
            <person name="Freedman E."/>
            <person name="Gellesch M."/>
            <person name="Goldberg J."/>
            <person name="Griggs A."/>
            <person name="Gujja S."/>
            <person name="Heiman D."/>
            <person name="Hepburn T."/>
            <person name="Howarth C."/>
            <person name="Jen D."/>
            <person name="Larson L."/>
            <person name="Lewis B."/>
            <person name="Mehta T."/>
            <person name="Park D."/>
            <person name="Pearson M."/>
            <person name="Roberts A."/>
            <person name="Saif S."/>
            <person name="Shenoy N."/>
            <person name="Sisk P."/>
            <person name="Stolte C."/>
            <person name="Sykes S."/>
            <person name="Walk T."/>
            <person name="White J."/>
            <person name="Yandava C."/>
            <person name="Burger G."/>
            <person name="Gray M.W."/>
            <person name="Holland P.W.H."/>
            <person name="King N."/>
            <person name="Lang F.B.F."/>
            <person name="Roger A.J."/>
            <person name="Ruiz-Trillo I."/>
            <person name="Lander E."/>
            <person name="Nusbaum C."/>
        </authorList>
    </citation>
    <scope>NUCLEOTIDE SEQUENCE [LARGE SCALE GENOMIC DNA]</scope>
    <source>
        <strain evidence="4">ATCC 38327</strain>
    </source>
</reference>
<sequence length="447" mass="46411">MPPPGDSVYSRTPSDAIYSRTNSVDRHMLGRSLPAGSTPSPTSRPTAVPGTSSPTPTPTGGAVSPTGRLSMSGASTGLGALVSPSKPSAAGAIQATKYVGVGVSPTGRTRSVSASVQGSTSTLLNMGRGESVDSDWEGNQVNAFTLAMDSLSPTPRGMSPVERGGDTATSTRRRLSRASPSSPSVTTPTARTLPPTSSTISPDTTPTATAPSRTLPLPLPLPSPPADLPDITTAPLRGNDSIDRILAARRAAVLSPRPADPTASPILRAVPRPATPTVSAPATPRLVPLPGDPPRRTSSSTRTPKLDRAVQGLLVWTAAVWPMAVPVAGMYWRMYVALRKVGRGAQATAVVGMVLGFPAAVILVAGLMWATKWMPRFVRERMERVDKWARRAAGGVGVAPVVEKVERVNKVRGKKSGKRRDSASKTTAVDGMGKDREGMAPRAPAPS</sequence>
<evidence type="ECO:0000256" key="2">
    <source>
        <dbReference type="SAM" id="Phobius"/>
    </source>
</evidence>
<feature type="transmembrane region" description="Helical" evidence="2">
    <location>
        <begin position="344"/>
        <end position="371"/>
    </location>
</feature>
<feature type="region of interest" description="Disordered" evidence="1">
    <location>
        <begin position="409"/>
        <end position="447"/>
    </location>
</feature>
<evidence type="ECO:0000313" key="3">
    <source>
        <dbReference type="EMBL" id="KNE55114.1"/>
    </source>
</evidence>
<feature type="compositionally biased region" description="Polar residues" evidence="1">
    <location>
        <begin position="35"/>
        <end position="44"/>
    </location>
</feature>
<dbReference type="OrthoDB" id="10499690at2759"/>
<keyword evidence="4" id="KW-1185">Reference proteome</keyword>
<feature type="region of interest" description="Disordered" evidence="1">
    <location>
        <begin position="150"/>
        <end position="225"/>
    </location>
</feature>
<proteinExistence type="predicted"/>